<dbReference type="RefSeq" id="XP_008079665.1">
    <property type="nucleotide sequence ID" value="XM_008081474.1"/>
</dbReference>
<feature type="region of interest" description="Disordered" evidence="1">
    <location>
        <begin position="240"/>
        <end position="274"/>
    </location>
</feature>
<evidence type="ECO:0000313" key="4">
    <source>
        <dbReference type="Proteomes" id="UP000016922"/>
    </source>
</evidence>
<organism evidence="3 4">
    <name type="scientific">Glarea lozoyensis (strain ATCC 20868 / MF5171)</name>
    <dbReference type="NCBI Taxonomy" id="1116229"/>
    <lineage>
        <taxon>Eukaryota</taxon>
        <taxon>Fungi</taxon>
        <taxon>Dikarya</taxon>
        <taxon>Ascomycota</taxon>
        <taxon>Pezizomycotina</taxon>
        <taxon>Leotiomycetes</taxon>
        <taxon>Helotiales</taxon>
        <taxon>Helotiaceae</taxon>
        <taxon>Glarea</taxon>
    </lineage>
</organism>
<dbReference type="InterPro" id="IPR058925">
    <property type="entry name" value="zf-C2H2_AcuF"/>
</dbReference>
<dbReference type="PANTHER" id="PTHR35391:SF7">
    <property type="entry name" value="C2H2-TYPE DOMAIN-CONTAINING PROTEIN"/>
    <property type="match status" value="1"/>
</dbReference>
<feature type="compositionally biased region" description="Polar residues" evidence="1">
    <location>
        <begin position="630"/>
        <end position="641"/>
    </location>
</feature>
<dbReference type="OrthoDB" id="6133115at2759"/>
<dbReference type="AlphaFoldDB" id="S3E3N2"/>
<accession>S3E3N2</accession>
<feature type="compositionally biased region" description="Low complexity" evidence="1">
    <location>
        <begin position="554"/>
        <end position="565"/>
    </location>
</feature>
<feature type="region of interest" description="Disordered" evidence="1">
    <location>
        <begin position="530"/>
        <end position="653"/>
    </location>
</feature>
<dbReference type="GeneID" id="19465114"/>
<name>S3E3N2_GLAL2</name>
<dbReference type="EMBL" id="KE145358">
    <property type="protein sequence ID" value="EPE33048.1"/>
    <property type="molecule type" value="Genomic_DNA"/>
</dbReference>
<dbReference type="Pfam" id="PF26082">
    <property type="entry name" value="zf-C2H2_AcuF"/>
    <property type="match status" value="1"/>
</dbReference>
<protein>
    <recommendedName>
        <fullName evidence="2">Oxidoreductase acuF-like C2H2 type zinc-finger domain-containing protein</fullName>
    </recommendedName>
</protein>
<dbReference type="HOGENOM" id="CLU_395361_0_0_1"/>
<evidence type="ECO:0000313" key="3">
    <source>
        <dbReference type="EMBL" id="EPE33048.1"/>
    </source>
</evidence>
<evidence type="ECO:0000259" key="2">
    <source>
        <dbReference type="Pfam" id="PF26082"/>
    </source>
</evidence>
<feature type="compositionally biased region" description="Basic and acidic residues" evidence="1">
    <location>
        <begin position="607"/>
        <end position="620"/>
    </location>
</feature>
<dbReference type="KEGG" id="glz:GLAREA_06060"/>
<keyword evidence="4" id="KW-1185">Reference proteome</keyword>
<dbReference type="OMA" id="QREWESH"/>
<gene>
    <name evidence="3" type="ORF">GLAREA_06060</name>
</gene>
<feature type="region of interest" description="Disordered" evidence="1">
    <location>
        <begin position="133"/>
        <end position="153"/>
    </location>
</feature>
<feature type="domain" description="Oxidoreductase acuF-like C2H2 type zinc-finger" evidence="2">
    <location>
        <begin position="305"/>
        <end position="328"/>
    </location>
</feature>
<proteinExistence type="predicted"/>
<dbReference type="Proteomes" id="UP000016922">
    <property type="component" value="Unassembled WGS sequence"/>
</dbReference>
<dbReference type="PANTHER" id="PTHR35391">
    <property type="entry name" value="C2H2-TYPE DOMAIN-CONTAINING PROTEIN-RELATED"/>
    <property type="match status" value="1"/>
</dbReference>
<feature type="compositionally biased region" description="Acidic residues" evidence="1">
    <location>
        <begin position="541"/>
        <end position="550"/>
    </location>
</feature>
<feature type="compositionally biased region" description="Polar residues" evidence="1">
    <location>
        <begin position="251"/>
        <end position="260"/>
    </location>
</feature>
<sequence>MERSSERELDTVGDRGLRLWIETEDKQNVARLQEECFSCFKKLHNIITRASSGEADMLGYNRDISLACIEEEMVRFDVWRSRAATLCSDPSGWRDVTDSQLTKRKQNILGDMLGSLTRASLIVSGLEANEMWSTEGVSDSDESTDNKDTQQKAPQTCEIEDLLASLEGSNKRLVRLAGVDINSVAQDDLPSSTSFSDADMRLVKNKFKHAQQGSGWLLERLAKSMTKRREHLIKLQLGRTQESMHEAGKSVVTSTPSSQLDGKGETKPQKPTLHSTKDWEHLIALNLESSEDAKGNLDVKSLSKCPYCGHQVMITNQREWESHVSEDLKPYICTFESCIWRTFSNCDDWFSHELQTHRREWVCQQQCPRGPVSNRVAFAYHLGHSHSADIDSSDLKGVLLQSEEPMDRFGEGACLLCKQWDETVRGENTSTESIEKGRSASAELFKNHLASHLKDIVAWTVPEDSEGLLFDLNTSTNRQEHSVGVMSVTPASKDEPQLSLAETNNMDSQIHNVFGQRYAALLQKARQGSAHLSSGHASDSIDGDSSDSSDSEGGRTTRTRSTWTTLDSEYGGNRSATGRVRPPSFNENDVSVSETTIKNKPGRFGPKKIESWPETDKGPEAAKNIADQIAQDSKPGTTTVDPGQFLEGDTEHDQDITVAPTTQHPQDSADKGLVVAIKQPEDVVAEQNPEINEFNES</sequence>
<reference evidence="3 4" key="1">
    <citation type="journal article" date="2013" name="BMC Genomics">
        <title>Genomics-driven discovery of the pneumocandin biosynthetic gene cluster in the fungus Glarea lozoyensis.</title>
        <authorList>
            <person name="Chen L."/>
            <person name="Yue Q."/>
            <person name="Zhang X."/>
            <person name="Xiang M."/>
            <person name="Wang C."/>
            <person name="Li S."/>
            <person name="Che Y."/>
            <person name="Ortiz-Lopez F.J."/>
            <person name="Bills G.F."/>
            <person name="Liu X."/>
            <person name="An Z."/>
        </authorList>
    </citation>
    <scope>NUCLEOTIDE SEQUENCE [LARGE SCALE GENOMIC DNA]</scope>
    <source>
        <strain evidence="4">ATCC 20868 / MF5171</strain>
    </source>
</reference>
<feature type="compositionally biased region" description="Polar residues" evidence="1">
    <location>
        <begin position="585"/>
        <end position="598"/>
    </location>
</feature>
<evidence type="ECO:0000256" key="1">
    <source>
        <dbReference type="SAM" id="MobiDB-lite"/>
    </source>
</evidence>